<dbReference type="Proteomes" id="UP000273145">
    <property type="component" value="Chromosome"/>
</dbReference>
<keyword evidence="4" id="KW-1185">Reference proteome</keyword>
<dbReference type="KEGG" id="plen:EIM92_10925"/>
<evidence type="ECO:0000256" key="1">
    <source>
        <dbReference type="SAM" id="MobiDB-lite"/>
    </source>
</evidence>
<dbReference type="PROSITE" id="PS51257">
    <property type="entry name" value="PROKAR_LIPOPROTEIN"/>
    <property type="match status" value="1"/>
</dbReference>
<protein>
    <recommendedName>
        <fullName evidence="5">DUF4163 domain-containing protein</fullName>
    </recommendedName>
</protein>
<evidence type="ECO:0008006" key="5">
    <source>
        <dbReference type="Google" id="ProtNLM"/>
    </source>
</evidence>
<feature type="chain" id="PRO_5038400956" description="DUF4163 domain-containing protein" evidence="2">
    <location>
        <begin position="27"/>
        <end position="291"/>
    </location>
</feature>
<sequence length="291" mass="32078">MMNKSRRMMMTLFTAVLLILSLSLTACSKTDSPSNSVNGNNQIQHGVNPPDVSVQDEETKQGTGKIVGLMDSHSVEIEVDGDPTAFQMDASIAAIAEELAPNEPVEFEYVEKAIEGEDTLKQLFLTKLAKASQSDTAAGLPATKLLEVELEGMKEERSANLTEGNGYALYVFDIFTFDSKTDTLSMNYDPNYKVSIVKLPSDYNTDDLLLEAKEQLSEIGQVKEVDSEIMHRFMPGTLVFLQATKEDLTRQYIIKEIDGQGYAFELNIPHGEPAEGFEPLAYASLNSIVTK</sequence>
<dbReference type="OrthoDB" id="2620571at2"/>
<feature type="region of interest" description="Disordered" evidence="1">
    <location>
        <begin position="30"/>
        <end position="62"/>
    </location>
</feature>
<name>A0A3S8RUQ8_9BACL</name>
<evidence type="ECO:0000313" key="4">
    <source>
        <dbReference type="Proteomes" id="UP000273145"/>
    </source>
</evidence>
<reference evidence="3 4" key="1">
    <citation type="submission" date="2018-11" db="EMBL/GenBank/DDBJ databases">
        <title>Genome sequencing of Paenibacillus lentus DSM25539(T).</title>
        <authorList>
            <person name="Kook J.-K."/>
            <person name="Park S.-N."/>
            <person name="Lim Y.K."/>
        </authorList>
    </citation>
    <scope>NUCLEOTIDE SEQUENCE [LARGE SCALE GENOMIC DNA]</scope>
    <source>
        <strain evidence="3 4">DSM 25539</strain>
    </source>
</reference>
<accession>A0A3S8RUQ8</accession>
<dbReference type="EMBL" id="CP034248">
    <property type="protein sequence ID" value="AZK46600.1"/>
    <property type="molecule type" value="Genomic_DNA"/>
</dbReference>
<evidence type="ECO:0000313" key="3">
    <source>
        <dbReference type="EMBL" id="AZK46600.1"/>
    </source>
</evidence>
<proteinExistence type="predicted"/>
<dbReference type="RefSeq" id="WP_125082652.1">
    <property type="nucleotide sequence ID" value="NZ_CP034248.1"/>
</dbReference>
<keyword evidence="2" id="KW-0732">Signal</keyword>
<gene>
    <name evidence="3" type="ORF">EIM92_10925</name>
</gene>
<evidence type="ECO:0000256" key="2">
    <source>
        <dbReference type="SAM" id="SignalP"/>
    </source>
</evidence>
<dbReference type="AlphaFoldDB" id="A0A3S8RUQ8"/>
<feature type="signal peptide" evidence="2">
    <location>
        <begin position="1"/>
        <end position="26"/>
    </location>
</feature>
<feature type="compositionally biased region" description="Polar residues" evidence="1">
    <location>
        <begin position="30"/>
        <end position="45"/>
    </location>
</feature>
<organism evidence="3 4">
    <name type="scientific">Paenibacillus lentus</name>
    <dbReference type="NCBI Taxonomy" id="1338368"/>
    <lineage>
        <taxon>Bacteria</taxon>
        <taxon>Bacillati</taxon>
        <taxon>Bacillota</taxon>
        <taxon>Bacilli</taxon>
        <taxon>Bacillales</taxon>
        <taxon>Paenibacillaceae</taxon>
        <taxon>Paenibacillus</taxon>
    </lineage>
</organism>